<dbReference type="PANTHER" id="PTHR43008:SF8">
    <property type="entry name" value="BENZIL REDUCTASE ((S)-BENZOIN FORMING) IRC24"/>
    <property type="match status" value="1"/>
</dbReference>
<reference evidence="5 6" key="1">
    <citation type="journal article" date="2009" name="Genome Res.">
        <title>Comparative genomics of protoploid Saccharomycetaceae.</title>
        <authorList>
            <consortium name="The Genolevures Consortium"/>
            <person name="Souciet J.-L."/>
            <person name="Dujon B."/>
            <person name="Gaillardin C."/>
            <person name="Johnston M."/>
            <person name="Baret P.V."/>
            <person name="Cliften P."/>
            <person name="Sherman D.J."/>
            <person name="Weissenbach J."/>
            <person name="Westhof E."/>
            <person name="Wincker P."/>
            <person name="Jubin C."/>
            <person name="Poulain J."/>
            <person name="Barbe V."/>
            <person name="Segurens B."/>
            <person name="Artiguenave F."/>
            <person name="Anthouard V."/>
            <person name="Vacherie B."/>
            <person name="Val M.-E."/>
            <person name="Fulton R.S."/>
            <person name="Minx P."/>
            <person name="Wilson R."/>
            <person name="Durrens P."/>
            <person name="Jean G."/>
            <person name="Marck C."/>
            <person name="Martin T."/>
            <person name="Nikolski M."/>
            <person name="Rolland T."/>
            <person name="Seret M.-L."/>
            <person name="Casaregola S."/>
            <person name="Despons L."/>
            <person name="Fairhead C."/>
            <person name="Fischer G."/>
            <person name="Lafontaine I."/>
            <person name="Leh V."/>
            <person name="Lemaire M."/>
            <person name="de Montigny J."/>
            <person name="Neuveglise C."/>
            <person name="Thierry A."/>
            <person name="Blanc-Lenfle I."/>
            <person name="Bleykasten C."/>
            <person name="Diffels J."/>
            <person name="Fritsch E."/>
            <person name="Frangeul L."/>
            <person name="Goeffon A."/>
            <person name="Jauniaux N."/>
            <person name="Kachouri-Lafond R."/>
            <person name="Payen C."/>
            <person name="Potier S."/>
            <person name="Pribylova L."/>
            <person name="Ozanne C."/>
            <person name="Richard G.-F."/>
            <person name="Sacerdot C."/>
            <person name="Straub M.-L."/>
            <person name="Talla E."/>
        </authorList>
    </citation>
    <scope>NUCLEOTIDE SEQUENCE [LARGE SCALE GENOMIC DNA]</scope>
    <source>
        <strain evidence="6">ATCC 56472 / CBS 6340 / NRRL Y-8284</strain>
    </source>
</reference>
<dbReference type="PANTHER" id="PTHR43008">
    <property type="entry name" value="BENZIL REDUCTASE"/>
    <property type="match status" value="1"/>
</dbReference>
<evidence type="ECO:0000256" key="4">
    <source>
        <dbReference type="RuleBase" id="RU000363"/>
    </source>
</evidence>
<dbReference type="STRING" id="559295.C5DDF1"/>
<dbReference type="KEGG" id="lth:KLTH0C00506g"/>
<dbReference type="OMA" id="SHVDEWR"/>
<keyword evidence="6" id="KW-1185">Reference proteome</keyword>
<dbReference type="PRINTS" id="PR00080">
    <property type="entry name" value="SDRFAMILY"/>
</dbReference>
<dbReference type="Pfam" id="PF00106">
    <property type="entry name" value="adh_short"/>
    <property type="match status" value="2"/>
</dbReference>
<dbReference type="InterPro" id="IPR036291">
    <property type="entry name" value="NAD(P)-bd_dom_sf"/>
</dbReference>
<dbReference type="EMBL" id="CU928167">
    <property type="protein sequence ID" value="CAR21812.1"/>
    <property type="molecule type" value="Genomic_DNA"/>
</dbReference>
<dbReference type="InParanoid" id="C5DDF1"/>
<dbReference type="FunCoup" id="C5DDF1">
    <property type="interactions" value="99"/>
</dbReference>
<dbReference type="OrthoDB" id="153074at2759"/>
<evidence type="ECO:0000256" key="3">
    <source>
        <dbReference type="ARBA" id="ARBA00023002"/>
    </source>
</evidence>
<sequence length="274" mass="29893">MSKVVLVTGASKGIGRAIVDVLCSSGEDIKVLGIARSVDDLEALKTKHQGKFDYLCADITDTAAIVGYVKKINKNYGSLDAVIANAGVLAPVQSVARADVMQWKQLFDVNFFSIVSLVSELLPSLKKSSQGDVILVSSGASVKPYVCDKHHNRFAKEITTNNQKQYAWGAYGASKAALNQFAQILALEEPQIKTVALAPGVVNTQMQDAIRDELGPPNMTPEALKRFTDLREKNELLEPEIPATIYANLALHGIPATINGKYLRYNDELLKEYR</sequence>
<accession>C5DDF1</accession>
<dbReference type="eggNOG" id="KOG1204">
    <property type="taxonomic scope" value="Eukaryota"/>
</dbReference>
<name>C5DDF1_LACTC</name>
<evidence type="ECO:0000313" key="5">
    <source>
        <dbReference type="EMBL" id="CAR21812.1"/>
    </source>
</evidence>
<protein>
    <submittedName>
        <fullName evidence="5">KLTH0C00506p</fullName>
    </submittedName>
</protein>
<dbReference type="GO" id="GO:0016616">
    <property type="term" value="F:oxidoreductase activity, acting on the CH-OH group of donors, NAD or NADP as acceptor"/>
    <property type="evidence" value="ECO:0007669"/>
    <property type="project" value="UniProtKB-ARBA"/>
</dbReference>
<keyword evidence="2" id="KW-0521">NADP</keyword>
<dbReference type="RefSeq" id="XP_002552250.1">
    <property type="nucleotide sequence ID" value="XM_002552204.1"/>
</dbReference>
<evidence type="ECO:0000313" key="6">
    <source>
        <dbReference type="Proteomes" id="UP000002036"/>
    </source>
</evidence>
<dbReference type="InterPro" id="IPR002347">
    <property type="entry name" value="SDR_fam"/>
</dbReference>
<dbReference type="PROSITE" id="PS00061">
    <property type="entry name" value="ADH_SHORT"/>
    <property type="match status" value="1"/>
</dbReference>
<evidence type="ECO:0000256" key="2">
    <source>
        <dbReference type="ARBA" id="ARBA00022857"/>
    </source>
</evidence>
<keyword evidence="3" id="KW-0560">Oxidoreductase</keyword>
<dbReference type="Proteomes" id="UP000002036">
    <property type="component" value="Chromosome C"/>
</dbReference>
<organism evidence="5 6">
    <name type="scientific">Lachancea thermotolerans (strain ATCC 56472 / CBS 6340 / NRRL Y-8284)</name>
    <name type="common">Yeast</name>
    <name type="synonym">Kluyveromyces thermotolerans</name>
    <dbReference type="NCBI Taxonomy" id="559295"/>
    <lineage>
        <taxon>Eukaryota</taxon>
        <taxon>Fungi</taxon>
        <taxon>Dikarya</taxon>
        <taxon>Ascomycota</taxon>
        <taxon>Saccharomycotina</taxon>
        <taxon>Saccharomycetes</taxon>
        <taxon>Saccharomycetales</taxon>
        <taxon>Saccharomycetaceae</taxon>
        <taxon>Lachancea</taxon>
    </lineage>
</organism>
<dbReference type="InterPro" id="IPR020904">
    <property type="entry name" value="Sc_DH/Rdtase_CS"/>
</dbReference>
<dbReference type="AlphaFoldDB" id="C5DDF1"/>
<dbReference type="Gene3D" id="3.40.50.720">
    <property type="entry name" value="NAD(P)-binding Rossmann-like Domain"/>
    <property type="match status" value="1"/>
</dbReference>
<dbReference type="GeneID" id="8291108"/>
<proteinExistence type="inferred from homology"/>
<dbReference type="SUPFAM" id="SSF51735">
    <property type="entry name" value="NAD(P)-binding Rossmann-fold domains"/>
    <property type="match status" value="1"/>
</dbReference>
<evidence type="ECO:0000256" key="1">
    <source>
        <dbReference type="ARBA" id="ARBA00006484"/>
    </source>
</evidence>
<dbReference type="CDD" id="cd05367">
    <property type="entry name" value="SPR-like_SDR_c"/>
    <property type="match status" value="1"/>
</dbReference>
<dbReference type="HOGENOM" id="CLU_010194_2_11_1"/>
<gene>
    <name evidence="5" type="ordered locus">KLTH0C00506g</name>
</gene>
<dbReference type="PRINTS" id="PR00081">
    <property type="entry name" value="GDHRDH"/>
</dbReference>
<comment type="similarity">
    <text evidence="1 4">Belongs to the short-chain dehydrogenases/reductases (SDR) family.</text>
</comment>
<dbReference type="GO" id="GO:0050664">
    <property type="term" value="F:oxidoreductase activity, acting on NAD(P)H, oxygen as acceptor"/>
    <property type="evidence" value="ECO:0007669"/>
    <property type="project" value="TreeGrafter"/>
</dbReference>